<reference evidence="1" key="1">
    <citation type="submission" date="2024-02" db="EMBL/GenBank/DDBJ databases">
        <title>Metagenome Assembled Genome of Zalaria obscura JY119.</title>
        <authorList>
            <person name="Vighnesh L."/>
            <person name="Jagadeeshwari U."/>
            <person name="Venkata Ramana C."/>
            <person name="Sasikala C."/>
        </authorList>
    </citation>
    <scope>NUCLEOTIDE SEQUENCE</scope>
    <source>
        <strain evidence="1">JY119</strain>
    </source>
</reference>
<dbReference type="EMBL" id="JAMKPW020000011">
    <property type="protein sequence ID" value="KAK8213597.1"/>
    <property type="molecule type" value="Genomic_DNA"/>
</dbReference>
<dbReference type="Proteomes" id="UP001320706">
    <property type="component" value="Unassembled WGS sequence"/>
</dbReference>
<organism evidence="1 2">
    <name type="scientific">Zalaria obscura</name>
    <dbReference type="NCBI Taxonomy" id="2024903"/>
    <lineage>
        <taxon>Eukaryota</taxon>
        <taxon>Fungi</taxon>
        <taxon>Dikarya</taxon>
        <taxon>Ascomycota</taxon>
        <taxon>Pezizomycotina</taxon>
        <taxon>Dothideomycetes</taxon>
        <taxon>Dothideomycetidae</taxon>
        <taxon>Dothideales</taxon>
        <taxon>Zalariaceae</taxon>
        <taxon>Zalaria</taxon>
    </lineage>
</organism>
<gene>
    <name evidence="1" type="primary">MSB2</name>
    <name evidence="1" type="ORF">M8818_002900</name>
</gene>
<evidence type="ECO:0000313" key="2">
    <source>
        <dbReference type="Proteomes" id="UP001320706"/>
    </source>
</evidence>
<comment type="caution">
    <text evidence="1">The sequence shown here is derived from an EMBL/GenBank/DDBJ whole genome shotgun (WGS) entry which is preliminary data.</text>
</comment>
<protein>
    <submittedName>
        <fullName evidence="1">Multicopy suppressor of a budding defect</fullName>
    </submittedName>
</protein>
<accession>A0ACC3SLN2</accession>
<proteinExistence type="predicted"/>
<keyword evidence="2" id="KW-1185">Reference proteome</keyword>
<sequence length="268" mass="27825">MPSTPHNSTLIQVGFNYGLNYPFVVRTAGSAQQIFAYLPSGIAYGLGIDESDVTMYALQPFDTSSDLDYITTLALAYVPSSLVDQLQLDLHTPVATIYSNPDSSTNTLMSKINPAIAILPGSTVDSAQSAQTNDPSGESASASDAGAPIGGDSGNSSPVRGTSVGIGVGAAAGAAVYAAAMVFVARRYKKRRQRHQRVSSLAPTNDRTMSQVSAGMGGYFMSGARGRTSPTNTFGRGSRHSGGSSNGRSVREQGISAPVMAENSLGWN</sequence>
<evidence type="ECO:0000313" key="1">
    <source>
        <dbReference type="EMBL" id="KAK8213597.1"/>
    </source>
</evidence>
<name>A0ACC3SLN2_9PEZI</name>